<feature type="transmembrane region" description="Helical" evidence="1">
    <location>
        <begin position="144"/>
        <end position="166"/>
    </location>
</feature>
<feature type="transmembrane region" description="Helical" evidence="1">
    <location>
        <begin position="239"/>
        <end position="260"/>
    </location>
</feature>
<protein>
    <recommendedName>
        <fullName evidence="2">DUF3592 domain-containing protein</fullName>
    </recommendedName>
</protein>
<dbReference type="AlphaFoldDB" id="A0A235ETQ1"/>
<keyword evidence="1" id="KW-1133">Transmembrane helix</keyword>
<dbReference type="Proteomes" id="UP000215441">
    <property type="component" value="Unassembled WGS sequence"/>
</dbReference>
<accession>A0A235ETQ1</accession>
<feature type="transmembrane region" description="Helical" evidence="1">
    <location>
        <begin position="12"/>
        <end position="36"/>
    </location>
</feature>
<keyword evidence="1" id="KW-0472">Membrane</keyword>
<name>A0A235ETQ1_9BURK</name>
<dbReference type="Pfam" id="PF12158">
    <property type="entry name" value="DUF3592"/>
    <property type="match status" value="1"/>
</dbReference>
<evidence type="ECO:0000256" key="1">
    <source>
        <dbReference type="SAM" id="Phobius"/>
    </source>
</evidence>
<dbReference type="OrthoDB" id="6402665at2"/>
<proteinExistence type="predicted"/>
<evidence type="ECO:0000259" key="2">
    <source>
        <dbReference type="Pfam" id="PF12158"/>
    </source>
</evidence>
<evidence type="ECO:0000313" key="3">
    <source>
        <dbReference type="EMBL" id="OYD51805.1"/>
    </source>
</evidence>
<gene>
    <name evidence="3" type="ORF">CBY09_02745</name>
</gene>
<keyword evidence="4" id="KW-1185">Reference proteome</keyword>
<dbReference type="EMBL" id="NOIG01000003">
    <property type="protein sequence ID" value="OYD51805.1"/>
    <property type="molecule type" value="Genomic_DNA"/>
</dbReference>
<sequence length="354" mass="38459">MPMDKPGKKQPGLWVMGLFALPFAAVGVGMLLLSVLPTLYDWSRMQFWQPVNATLLAASLNSSRSSKSTSYHVTARYRYEVAGRAYEGERVAISGGGDNVGDFQEALGERLEQALRAGQPVQVWVNPSHPADAVIDRSLRPGLLAFKMVFVVLFGGVGVGLLVFVLRGGKPLNQQASKAVAAGAPGKLEKIPGGVQMHFPAGRWWGLKLGLGMVGALFLAVGALVPWEQEAQSDIAPWLFRLGFGGLGGAVLVAAFYALANSLRVQIDHEGLRTERRLLGLMLQWHQVPGPEIARLRVVESYTVESNNRRNVYYRIEAELRSGKKITVAQDLQGRKDADRMLAAIGSATGYPIR</sequence>
<keyword evidence="1" id="KW-0812">Transmembrane</keyword>
<reference evidence="3 4" key="1">
    <citation type="submission" date="2017-07" db="EMBL/GenBank/DDBJ databases">
        <title>Acidovorax KNDSW TSA 6 genome sequence and assembly.</title>
        <authorList>
            <person name="Mayilraj S."/>
        </authorList>
    </citation>
    <scope>NUCLEOTIDE SEQUENCE [LARGE SCALE GENOMIC DNA]</scope>
    <source>
        <strain evidence="3 4">KNDSW-TSA6</strain>
    </source>
</reference>
<feature type="transmembrane region" description="Helical" evidence="1">
    <location>
        <begin position="205"/>
        <end position="227"/>
    </location>
</feature>
<comment type="caution">
    <text evidence="3">The sequence shown here is derived from an EMBL/GenBank/DDBJ whole genome shotgun (WGS) entry which is preliminary data.</text>
</comment>
<organism evidence="3 4">
    <name type="scientific">Acidovorax kalamii</name>
    <dbReference type="NCBI Taxonomy" id="2004485"/>
    <lineage>
        <taxon>Bacteria</taxon>
        <taxon>Pseudomonadati</taxon>
        <taxon>Pseudomonadota</taxon>
        <taxon>Betaproteobacteria</taxon>
        <taxon>Burkholderiales</taxon>
        <taxon>Comamonadaceae</taxon>
        <taxon>Acidovorax</taxon>
    </lineage>
</organism>
<feature type="domain" description="DUF3592" evidence="2">
    <location>
        <begin position="52"/>
        <end position="139"/>
    </location>
</feature>
<evidence type="ECO:0000313" key="4">
    <source>
        <dbReference type="Proteomes" id="UP000215441"/>
    </source>
</evidence>
<dbReference type="InterPro" id="IPR021994">
    <property type="entry name" value="DUF3592"/>
</dbReference>